<protein>
    <recommendedName>
        <fullName evidence="3">Transmembrane protein</fullName>
    </recommendedName>
</protein>
<name>I3S5T7_MEDTR</name>
<evidence type="ECO:0008006" key="3">
    <source>
        <dbReference type="Google" id="ProtNLM"/>
    </source>
</evidence>
<proteinExistence type="evidence at transcript level"/>
<organism evidence="2">
    <name type="scientific">Medicago truncatula</name>
    <name type="common">Barrel medic</name>
    <name type="synonym">Medicago tribuloides</name>
    <dbReference type="NCBI Taxonomy" id="3880"/>
    <lineage>
        <taxon>Eukaryota</taxon>
        <taxon>Viridiplantae</taxon>
        <taxon>Streptophyta</taxon>
        <taxon>Embryophyta</taxon>
        <taxon>Tracheophyta</taxon>
        <taxon>Spermatophyta</taxon>
        <taxon>Magnoliopsida</taxon>
        <taxon>eudicotyledons</taxon>
        <taxon>Gunneridae</taxon>
        <taxon>Pentapetalae</taxon>
        <taxon>rosids</taxon>
        <taxon>fabids</taxon>
        <taxon>Fabales</taxon>
        <taxon>Fabaceae</taxon>
        <taxon>Papilionoideae</taxon>
        <taxon>50 kb inversion clade</taxon>
        <taxon>NPAAA clade</taxon>
        <taxon>Hologalegina</taxon>
        <taxon>IRL clade</taxon>
        <taxon>Trifolieae</taxon>
        <taxon>Medicago</taxon>
    </lineage>
</organism>
<keyword evidence="1" id="KW-0732">Signal</keyword>
<evidence type="ECO:0000256" key="1">
    <source>
        <dbReference type="SAM" id="SignalP"/>
    </source>
</evidence>
<feature type="chain" id="PRO_5003678683" description="Transmembrane protein" evidence="1">
    <location>
        <begin position="21"/>
        <end position="45"/>
    </location>
</feature>
<evidence type="ECO:0000313" key="2">
    <source>
        <dbReference type="EMBL" id="AFK35629.1"/>
    </source>
</evidence>
<dbReference type="EMBL" id="BT135834">
    <property type="protein sequence ID" value="AFK35629.1"/>
    <property type="molecule type" value="mRNA"/>
</dbReference>
<reference evidence="2" key="1">
    <citation type="submission" date="2012-05" db="EMBL/GenBank/DDBJ databases">
        <authorList>
            <person name="Krishnakumar V."/>
            <person name="Cheung F."/>
            <person name="Xiao Y."/>
            <person name="Chan A."/>
            <person name="Moskal W.A."/>
            <person name="Town C.D."/>
        </authorList>
    </citation>
    <scope>NUCLEOTIDE SEQUENCE</scope>
</reference>
<sequence length="45" mass="5418">MLFFLHNQIFIFQLLTLANSFLHLHHNKSFINFTLHSLLGDCFRQ</sequence>
<feature type="signal peptide" evidence="1">
    <location>
        <begin position="1"/>
        <end position="20"/>
    </location>
</feature>
<accession>I3S5T7</accession>
<dbReference type="AlphaFoldDB" id="I3S5T7"/>